<dbReference type="Pfam" id="PF25601">
    <property type="entry name" value="AAA_lid_14"/>
    <property type="match status" value="1"/>
</dbReference>
<dbReference type="PROSITE" id="PS00676">
    <property type="entry name" value="SIGMA54_INTERACT_2"/>
    <property type="match status" value="1"/>
</dbReference>
<dbReference type="InterPro" id="IPR058031">
    <property type="entry name" value="AAA_lid_NorR"/>
</dbReference>
<keyword evidence="3" id="KW-0805">Transcription regulation</keyword>
<dbReference type="Gene3D" id="1.10.10.60">
    <property type="entry name" value="Homeodomain-like"/>
    <property type="match status" value="1"/>
</dbReference>
<dbReference type="InterPro" id="IPR025944">
    <property type="entry name" value="Sigma_54_int_dom_CS"/>
</dbReference>
<evidence type="ECO:0000256" key="5">
    <source>
        <dbReference type="ARBA" id="ARBA00023163"/>
    </source>
</evidence>
<evidence type="ECO:0000259" key="7">
    <source>
        <dbReference type="PROSITE" id="PS50110"/>
    </source>
</evidence>
<dbReference type="InterPro" id="IPR003593">
    <property type="entry name" value="AAA+_ATPase"/>
</dbReference>
<feature type="domain" description="Sigma-54 factor interaction" evidence="6">
    <location>
        <begin position="174"/>
        <end position="398"/>
    </location>
</feature>
<evidence type="ECO:0000259" key="6">
    <source>
        <dbReference type="PROSITE" id="PS50045"/>
    </source>
</evidence>
<dbReference type="InterPro" id="IPR025662">
    <property type="entry name" value="Sigma_54_int_dom_ATP-bd_1"/>
</dbReference>
<dbReference type="Gene3D" id="3.40.50.300">
    <property type="entry name" value="P-loop containing nucleotide triphosphate hydrolases"/>
    <property type="match status" value="1"/>
</dbReference>
<dbReference type="InterPro" id="IPR002078">
    <property type="entry name" value="Sigma_54_int"/>
</dbReference>
<dbReference type="SUPFAM" id="SSF46689">
    <property type="entry name" value="Homeodomain-like"/>
    <property type="match status" value="1"/>
</dbReference>
<protein>
    <submittedName>
        <fullName evidence="8">Response regulator of zinc sigma-54-dependent two-component system</fullName>
    </submittedName>
</protein>
<dbReference type="InterPro" id="IPR009057">
    <property type="entry name" value="Homeodomain-like_sf"/>
</dbReference>
<dbReference type="Pfam" id="PF00158">
    <property type="entry name" value="Sigma54_activat"/>
    <property type="match status" value="1"/>
</dbReference>
<keyword evidence="1" id="KW-0547">Nucleotide-binding</keyword>
<evidence type="ECO:0000256" key="1">
    <source>
        <dbReference type="ARBA" id="ARBA00022741"/>
    </source>
</evidence>
<sequence>MTDTRIDFNNAKVLIVDDMPANIDVLLAVLEHEPYNILVATSGASALKVAATERPDLILLDVVMPNMDGYETCRRLKSTDDTKDIPVIFLTTRDDVEGVMEGFRSGAIDYVTKPFHKEEVLARIRTHLERALLVRHIMEQNLVLESEISRRKALDNRLTLITQREAEHWGVDGFIGKSESIQKILHDINLLKNANTVSVLITGESGTGKELIARAVHAGSNRSKGPFVPLNCATIPTSLAESYLFGHVKGAFTGADKTQSGIFELAHEGTLFLDEIGTMPQELQSKLLRVLEDGMIRPLGTTSDRFVDVRIIAATNEAVDLLREDLYFRLARFRVEMPPLRDRQEDIPLLALHFIQLFSHEMGMEPPALHAEALIWLNLYPFPGNVRELKNIVERALIESGGAEIKRQHLHGHQLPPQASPLSTSEYISADDLPLNLDEALLILVERILEQTNGNVTQAANLLGVDRNKIYRIQARKK</sequence>
<dbReference type="SUPFAM" id="SSF52172">
    <property type="entry name" value="CheY-like"/>
    <property type="match status" value="1"/>
</dbReference>
<keyword evidence="4" id="KW-0238">DNA-binding</keyword>
<feature type="domain" description="Response regulatory" evidence="7">
    <location>
        <begin position="12"/>
        <end position="128"/>
    </location>
</feature>
<dbReference type="InterPro" id="IPR027417">
    <property type="entry name" value="P-loop_NTPase"/>
</dbReference>
<evidence type="ECO:0000256" key="4">
    <source>
        <dbReference type="ARBA" id="ARBA00023125"/>
    </source>
</evidence>
<dbReference type="CDD" id="cd19920">
    <property type="entry name" value="REC_PA4781-like"/>
    <property type="match status" value="1"/>
</dbReference>
<dbReference type="InterPro" id="IPR001789">
    <property type="entry name" value="Sig_transdc_resp-reg_receiver"/>
</dbReference>
<dbReference type="PROSITE" id="PS00688">
    <property type="entry name" value="SIGMA54_INTERACT_3"/>
    <property type="match status" value="1"/>
</dbReference>
<dbReference type="InterPro" id="IPR011006">
    <property type="entry name" value="CheY-like_superfamily"/>
</dbReference>
<dbReference type="PANTHER" id="PTHR32071">
    <property type="entry name" value="TRANSCRIPTIONAL REGULATORY PROTEIN"/>
    <property type="match status" value="1"/>
</dbReference>
<dbReference type="SUPFAM" id="SSF52540">
    <property type="entry name" value="P-loop containing nucleoside triphosphate hydrolases"/>
    <property type="match status" value="1"/>
</dbReference>
<keyword evidence="5" id="KW-0804">Transcription</keyword>
<dbReference type="PROSITE" id="PS50045">
    <property type="entry name" value="SIGMA54_INTERACT_4"/>
    <property type="match status" value="1"/>
</dbReference>
<dbReference type="Gene3D" id="1.10.8.60">
    <property type="match status" value="1"/>
</dbReference>
<dbReference type="InterPro" id="IPR025943">
    <property type="entry name" value="Sigma_54_int_dom_ATP-bd_2"/>
</dbReference>
<evidence type="ECO:0000313" key="8">
    <source>
        <dbReference type="EMBL" id="VAW52322.1"/>
    </source>
</evidence>
<name>A0A3B0WLU0_9ZZZZ</name>
<dbReference type="GO" id="GO:0043565">
    <property type="term" value="F:sequence-specific DNA binding"/>
    <property type="evidence" value="ECO:0007669"/>
    <property type="project" value="InterPro"/>
</dbReference>
<dbReference type="Pfam" id="PF02954">
    <property type="entry name" value="HTH_8"/>
    <property type="match status" value="1"/>
</dbReference>
<dbReference type="PROSITE" id="PS00675">
    <property type="entry name" value="SIGMA54_INTERACT_1"/>
    <property type="match status" value="1"/>
</dbReference>
<dbReference type="FunFam" id="3.40.50.300:FF:000006">
    <property type="entry name" value="DNA-binding transcriptional regulator NtrC"/>
    <property type="match status" value="1"/>
</dbReference>
<gene>
    <name evidence="8" type="ORF">MNBD_GAMMA05-172</name>
</gene>
<reference evidence="8" key="1">
    <citation type="submission" date="2018-06" db="EMBL/GenBank/DDBJ databases">
        <authorList>
            <person name="Zhirakovskaya E."/>
        </authorList>
    </citation>
    <scope>NUCLEOTIDE SEQUENCE</scope>
</reference>
<dbReference type="CDD" id="cd00009">
    <property type="entry name" value="AAA"/>
    <property type="match status" value="1"/>
</dbReference>
<organism evidence="8">
    <name type="scientific">hydrothermal vent metagenome</name>
    <dbReference type="NCBI Taxonomy" id="652676"/>
    <lineage>
        <taxon>unclassified sequences</taxon>
        <taxon>metagenomes</taxon>
        <taxon>ecological metagenomes</taxon>
    </lineage>
</organism>
<dbReference type="Pfam" id="PF00072">
    <property type="entry name" value="Response_reg"/>
    <property type="match status" value="1"/>
</dbReference>
<evidence type="ECO:0000256" key="3">
    <source>
        <dbReference type="ARBA" id="ARBA00023015"/>
    </source>
</evidence>
<dbReference type="SMART" id="SM00448">
    <property type="entry name" value="REC"/>
    <property type="match status" value="1"/>
</dbReference>
<dbReference type="GO" id="GO:0000160">
    <property type="term" value="P:phosphorelay signal transduction system"/>
    <property type="evidence" value="ECO:0007669"/>
    <property type="project" value="InterPro"/>
</dbReference>
<dbReference type="SMART" id="SM00382">
    <property type="entry name" value="AAA"/>
    <property type="match status" value="1"/>
</dbReference>
<dbReference type="PROSITE" id="PS50110">
    <property type="entry name" value="RESPONSE_REGULATORY"/>
    <property type="match status" value="1"/>
</dbReference>
<proteinExistence type="predicted"/>
<dbReference type="GO" id="GO:0005524">
    <property type="term" value="F:ATP binding"/>
    <property type="evidence" value="ECO:0007669"/>
    <property type="project" value="UniProtKB-KW"/>
</dbReference>
<dbReference type="InterPro" id="IPR002197">
    <property type="entry name" value="HTH_Fis"/>
</dbReference>
<accession>A0A3B0WLU0</accession>
<dbReference type="AlphaFoldDB" id="A0A3B0WLU0"/>
<evidence type="ECO:0000256" key="2">
    <source>
        <dbReference type="ARBA" id="ARBA00022840"/>
    </source>
</evidence>
<keyword evidence="2" id="KW-0067">ATP-binding</keyword>
<dbReference type="Gene3D" id="3.40.50.2300">
    <property type="match status" value="1"/>
</dbReference>
<dbReference type="GO" id="GO:0006355">
    <property type="term" value="P:regulation of DNA-templated transcription"/>
    <property type="evidence" value="ECO:0007669"/>
    <property type="project" value="InterPro"/>
</dbReference>
<dbReference type="EMBL" id="UOFE01000026">
    <property type="protein sequence ID" value="VAW52322.1"/>
    <property type="molecule type" value="Genomic_DNA"/>
</dbReference>